<sequence length="75" mass="8776">MNELRQLKFTLPMIHRNSQYSKLAKNIENTVREGRHSISQEFDMEIDDEAITALKDANISIMQASDGSYDYEFEF</sequence>
<protein>
    <submittedName>
        <fullName evidence="1">Uncharacterized protein</fullName>
    </submittedName>
</protein>
<dbReference type="EMBL" id="NIPR01000022">
    <property type="protein sequence ID" value="PMD70281.1"/>
    <property type="molecule type" value="Genomic_DNA"/>
</dbReference>
<dbReference type="AlphaFoldDB" id="A0A2N7AU14"/>
<evidence type="ECO:0000313" key="1">
    <source>
        <dbReference type="EMBL" id="PMD70281.1"/>
    </source>
</evidence>
<dbReference type="RefSeq" id="WP_102196269.1">
    <property type="nucleotide sequence ID" value="NZ_NIPR01000022.1"/>
</dbReference>
<reference evidence="1 2" key="1">
    <citation type="submission" date="2017-05" db="EMBL/GenBank/DDBJ databases">
        <title>Lactobacillus nurukis nov., sp. nov., isolated from nuruk.</title>
        <authorList>
            <person name="Kim S.-J."/>
        </authorList>
    </citation>
    <scope>NUCLEOTIDE SEQUENCE [LARGE SCALE GENOMIC DNA]</scope>
    <source>
        <strain evidence="1 2">SYF10-1a</strain>
    </source>
</reference>
<proteinExistence type="predicted"/>
<organism evidence="1 2">
    <name type="scientific">Companilactobacillus nuruki</name>
    <dbReference type="NCBI Taxonomy" id="1993540"/>
    <lineage>
        <taxon>Bacteria</taxon>
        <taxon>Bacillati</taxon>
        <taxon>Bacillota</taxon>
        <taxon>Bacilli</taxon>
        <taxon>Lactobacillales</taxon>
        <taxon>Lactobacillaceae</taxon>
        <taxon>Companilactobacillus</taxon>
    </lineage>
</organism>
<dbReference type="Proteomes" id="UP000235649">
    <property type="component" value="Unassembled WGS sequence"/>
</dbReference>
<gene>
    <name evidence="1" type="ORF">CBP76_07255</name>
</gene>
<comment type="caution">
    <text evidence="1">The sequence shown here is derived from an EMBL/GenBank/DDBJ whole genome shotgun (WGS) entry which is preliminary data.</text>
</comment>
<name>A0A2N7AU14_9LACO</name>
<keyword evidence="2" id="KW-1185">Reference proteome</keyword>
<accession>A0A2N7AU14</accession>
<evidence type="ECO:0000313" key="2">
    <source>
        <dbReference type="Proteomes" id="UP000235649"/>
    </source>
</evidence>